<dbReference type="RefSeq" id="WP_028374167.1">
    <property type="nucleotide sequence ID" value="NZ_CAAAJD010000047.1"/>
</dbReference>
<keyword evidence="3" id="KW-1185">Reference proteome</keyword>
<comment type="caution">
    <text evidence="2">The sequence shown here is derived from an EMBL/GenBank/DDBJ whole genome shotgun (WGS) entry which is preliminary data.</text>
</comment>
<evidence type="ECO:0000313" key="2">
    <source>
        <dbReference type="EMBL" id="KTD18532.1"/>
    </source>
</evidence>
<protein>
    <recommendedName>
        <fullName evidence="4">DUF5638 domain-containing protein</fullName>
    </recommendedName>
</protein>
<gene>
    <name evidence="2" type="ORF">Llan_2519</name>
</gene>
<evidence type="ECO:0000256" key="1">
    <source>
        <dbReference type="SAM" id="Phobius"/>
    </source>
</evidence>
<accession>A0A0W0VEH3</accession>
<dbReference type="PATRIC" id="fig|45067.4.peg.2649"/>
<reference evidence="2 3" key="1">
    <citation type="submission" date="2015-11" db="EMBL/GenBank/DDBJ databases">
        <title>Genomic analysis of 38 Legionella species identifies large and diverse effector repertoires.</title>
        <authorList>
            <person name="Burstein D."/>
            <person name="Amaro F."/>
            <person name="Zusman T."/>
            <person name="Lifshitz Z."/>
            <person name="Cohen O."/>
            <person name="Gilbert J.A."/>
            <person name="Pupko T."/>
            <person name="Shuman H.A."/>
            <person name="Segal G."/>
        </authorList>
    </citation>
    <scope>NUCLEOTIDE SEQUENCE [LARGE SCALE GENOMIC DNA]</scope>
    <source>
        <strain evidence="2 3">ATCC 49751</strain>
    </source>
</reference>
<keyword evidence="1" id="KW-1133">Transmembrane helix</keyword>
<evidence type="ECO:0008006" key="4">
    <source>
        <dbReference type="Google" id="ProtNLM"/>
    </source>
</evidence>
<dbReference type="AlphaFoldDB" id="A0A0W0VEH3"/>
<evidence type="ECO:0000313" key="3">
    <source>
        <dbReference type="Proteomes" id="UP000054869"/>
    </source>
</evidence>
<dbReference type="EMBL" id="LNYI01000062">
    <property type="protein sequence ID" value="KTD18532.1"/>
    <property type="molecule type" value="Genomic_DNA"/>
</dbReference>
<keyword evidence="1" id="KW-0812">Transmembrane</keyword>
<sequence length="244" mass="28300">MISFFEDKYTWEFERITSRLITLKTTLSKTAQQNKLANKYYKYAERDIDDVIDFYRRLLIRKNQMWIKNQMVSEYGKLAGILENLAYDPESFSKTPENDFHSSLPLIEKLCHSIALVVWSLVFAGTALAGASLLALPGAVGFSILISFTLLYSASKIYSHHNQLFDRNDDSPYMPETEARSLFFNIQNIYMAKKDSNFVPKKLESDYRMDPSTIFLGKKFSYSRPIIGDDEELLLEERKKVTFV</sequence>
<name>A0A0W0VEH3_9GAMM</name>
<dbReference type="OrthoDB" id="9939273at2"/>
<dbReference type="Proteomes" id="UP000054869">
    <property type="component" value="Unassembled WGS sequence"/>
</dbReference>
<feature type="transmembrane region" description="Helical" evidence="1">
    <location>
        <begin position="134"/>
        <end position="154"/>
    </location>
</feature>
<keyword evidence="1" id="KW-0472">Membrane</keyword>
<organism evidence="2 3">
    <name type="scientific">Legionella lansingensis</name>
    <dbReference type="NCBI Taxonomy" id="45067"/>
    <lineage>
        <taxon>Bacteria</taxon>
        <taxon>Pseudomonadati</taxon>
        <taxon>Pseudomonadota</taxon>
        <taxon>Gammaproteobacteria</taxon>
        <taxon>Legionellales</taxon>
        <taxon>Legionellaceae</taxon>
        <taxon>Legionella</taxon>
    </lineage>
</organism>
<feature type="transmembrane region" description="Helical" evidence="1">
    <location>
        <begin position="110"/>
        <end position="128"/>
    </location>
</feature>
<proteinExistence type="predicted"/>